<evidence type="ECO:0000256" key="16">
    <source>
        <dbReference type="PIRNR" id="PIRNR000882"/>
    </source>
</evidence>
<keyword evidence="11 16" id="KW-0269">Exonuclease</keyword>
<accession>A0ABP0UQE9</accession>
<evidence type="ECO:0000256" key="2">
    <source>
        <dbReference type="ARBA" id="ARBA00004123"/>
    </source>
</evidence>
<evidence type="ECO:0000256" key="14">
    <source>
        <dbReference type="ARBA" id="ARBA00023242"/>
    </source>
</evidence>
<dbReference type="Gene3D" id="3.60.21.10">
    <property type="match status" value="1"/>
</dbReference>
<dbReference type="InterPro" id="IPR038487">
    <property type="entry name" value="Mre11_capping_dom"/>
</dbReference>
<keyword evidence="10 16" id="KW-0378">Hydrolase</keyword>
<evidence type="ECO:0000256" key="13">
    <source>
        <dbReference type="ARBA" id="ARBA00023211"/>
    </source>
</evidence>
<dbReference type="Gene3D" id="3.30.110.110">
    <property type="entry name" value="Mre11, capping domain"/>
    <property type="match status" value="1"/>
</dbReference>
<evidence type="ECO:0000256" key="15">
    <source>
        <dbReference type="ARBA" id="ARBA00023254"/>
    </source>
</evidence>
<keyword evidence="21" id="KW-1185">Reference proteome</keyword>
<evidence type="ECO:0000256" key="8">
    <source>
        <dbReference type="ARBA" id="ARBA00022759"/>
    </source>
</evidence>
<keyword evidence="12 16" id="KW-0234">DNA repair</keyword>
<keyword evidence="15 16" id="KW-0469">Meiosis</keyword>
<sequence>MVDPDTLRILVATDCHLGYMEKDEVRRHDSFNAFDEICAIASQRQVDFLLLGGDLFHENKPSRSTLVRTIEILRRYCLNDRPVQFQVVSDQTINFPNKFGHVNYEDPHFNVGLPVFTIHGNHDDPAGVDHLSAIDILAACNLVNYFGKAVLGGNGVGQISMYPVLLQKGSTKVALYGLGNIRDERLNRMFQTPHAVQWIRPESLEGCPTSEWFNIFVLHQNRVKTNPKNAINEHFLARFLDFVIWGHEHECLIDPQEVLGMDFHVTQPGSSVATSLVAGEAKPKHVLLLEIKGNQYRPTKIPLGSVRPFEFMDVSLKDQPDLDPNDQTAVLEYLGKVVNDLISKAAENEAGHQEAMVPLIRVRVDYTGFTTINPQRFGQKFVGKVANPHDILLFTKAAKKRASTDGPIDEKEKLRPEELNQQNIEALVAESNLKMEILPVTDLGMALHDFVNKDDKQAFYACVHQNLDVTQNKLTEEADLRQIQEESDVVVKVGEHMQQTVGGRSGGKSIQQIETFSDDEVVGQREAPKAATAAKQKQPARQETKDEPNSSRGRGKGTQGRGRGSRGNLTQTTLDVLREPRPSRRAASAAATVALQRISESEEDEPASLAASDKDSDEELGEPESDPEPVVSTKDRKRPAPSSQRRGRGVTAKRGRGSSSVARTGFIDDDDVEDDDNDVVPAKSAGTPTSQRHRSWGSLRG</sequence>
<evidence type="ECO:0000256" key="17">
    <source>
        <dbReference type="RuleBase" id="RU003447"/>
    </source>
</evidence>
<evidence type="ECO:0000256" key="6">
    <source>
        <dbReference type="ARBA" id="ARBA00022722"/>
    </source>
</evidence>
<feature type="compositionally biased region" description="Acidic residues" evidence="18">
    <location>
        <begin position="667"/>
        <end position="678"/>
    </location>
</feature>
<dbReference type="CDD" id="cd00840">
    <property type="entry name" value="MPP_Mre11_N"/>
    <property type="match status" value="1"/>
</dbReference>
<protein>
    <recommendedName>
        <fullName evidence="16">Double-strand break repair protein</fullName>
    </recommendedName>
</protein>
<dbReference type="InterPro" id="IPR004843">
    <property type="entry name" value="Calcineurin-like_PHP"/>
</dbReference>
<feature type="compositionally biased region" description="Low complexity" evidence="18">
    <location>
        <begin position="529"/>
        <end position="539"/>
    </location>
</feature>
<dbReference type="InterPro" id="IPR003701">
    <property type="entry name" value="Mre11"/>
</dbReference>
<evidence type="ECO:0000256" key="4">
    <source>
        <dbReference type="ARBA" id="ARBA00009028"/>
    </source>
</evidence>
<evidence type="ECO:0000313" key="21">
    <source>
        <dbReference type="Proteomes" id="UP001497512"/>
    </source>
</evidence>
<evidence type="ECO:0000256" key="9">
    <source>
        <dbReference type="ARBA" id="ARBA00022763"/>
    </source>
</evidence>
<evidence type="ECO:0000256" key="11">
    <source>
        <dbReference type="ARBA" id="ARBA00022839"/>
    </source>
</evidence>
<dbReference type="SUPFAM" id="SSF56300">
    <property type="entry name" value="Metallo-dependent phosphatases"/>
    <property type="match status" value="1"/>
</dbReference>
<dbReference type="PANTHER" id="PTHR10139:SF1">
    <property type="entry name" value="DOUBLE-STRAND BREAK REPAIR PROTEIN MRE11"/>
    <property type="match status" value="1"/>
</dbReference>
<name>A0ABP0UQE9_9BRYO</name>
<dbReference type="PIRSF" id="PIRSF000882">
    <property type="entry name" value="DSB_repair_MRE11"/>
    <property type="match status" value="1"/>
</dbReference>
<proteinExistence type="inferred from homology"/>
<organism evidence="20 21">
    <name type="scientific">Sphagnum troendelagicum</name>
    <dbReference type="NCBI Taxonomy" id="128251"/>
    <lineage>
        <taxon>Eukaryota</taxon>
        <taxon>Viridiplantae</taxon>
        <taxon>Streptophyta</taxon>
        <taxon>Embryophyta</taxon>
        <taxon>Bryophyta</taxon>
        <taxon>Sphagnophytina</taxon>
        <taxon>Sphagnopsida</taxon>
        <taxon>Sphagnales</taxon>
        <taxon>Sphagnaceae</taxon>
        <taxon>Sphagnum</taxon>
    </lineage>
</organism>
<keyword evidence="14 16" id="KW-0539">Nucleus</keyword>
<evidence type="ECO:0000259" key="19">
    <source>
        <dbReference type="SMART" id="SM01347"/>
    </source>
</evidence>
<reference evidence="20" key="1">
    <citation type="submission" date="2024-02" db="EMBL/GenBank/DDBJ databases">
        <authorList>
            <consortium name="ELIXIR-Norway"/>
            <consortium name="Elixir Norway"/>
        </authorList>
    </citation>
    <scope>NUCLEOTIDE SEQUENCE</scope>
</reference>
<dbReference type="Pfam" id="PF04152">
    <property type="entry name" value="Mre11_DNA_bind"/>
    <property type="match status" value="1"/>
</dbReference>
<keyword evidence="7" id="KW-0479">Metal-binding</keyword>
<comment type="function">
    <text evidence="16">Core component of the MRN complex, which plays a central role in double-strand break (DSB) repair, DNA recombination, maintenance of telomere integrity and meiosis. The MRN complex is involved in the repair of DNA double-strand breaks (DSBs) via homologous recombination (HR), an error-free mechanism which primarily occurs during S and G2 phases. The complex (1) mediates the end resection of damaged DNA, which generates proper single-stranded DNA, a key initial steps in HR, and is (2) required for the recruitment of other repair factors and efficient activation of ATM and ATR upon DNA damage. Within the MRN complex, MRE11 possesses both single-strand endonuclease activity and double-strand-specific 3'-5' exonuclease activity. MRE11 first endonucleolytically cleaves the 5' strand at DNA DSB ends to prevent non-homologous end joining (NHEJ) and licence HR. It then generates a single-stranded DNA gap via 3' to 5' exonucleolytic degradation, which is required for single-strand invasion and recombination.</text>
</comment>
<feature type="region of interest" description="Disordered" evidence="18">
    <location>
        <begin position="518"/>
        <end position="701"/>
    </location>
</feature>
<keyword evidence="9 16" id="KW-0227">DNA damage</keyword>
<dbReference type="Pfam" id="PF00149">
    <property type="entry name" value="Metallophos"/>
    <property type="match status" value="1"/>
</dbReference>
<dbReference type="EMBL" id="OZ019897">
    <property type="protein sequence ID" value="CAK9227474.1"/>
    <property type="molecule type" value="Genomic_DNA"/>
</dbReference>
<evidence type="ECO:0000256" key="3">
    <source>
        <dbReference type="ARBA" id="ARBA00004286"/>
    </source>
</evidence>
<dbReference type="Proteomes" id="UP001497512">
    <property type="component" value="Chromosome 5"/>
</dbReference>
<keyword evidence="13 16" id="KW-0464">Manganese</keyword>
<evidence type="ECO:0000256" key="12">
    <source>
        <dbReference type="ARBA" id="ARBA00023204"/>
    </source>
</evidence>
<keyword evidence="5" id="KW-0158">Chromosome</keyword>
<dbReference type="InterPro" id="IPR029052">
    <property type="entry name" value="Metallo-depent_PP-like"/>
</dbReference>
<evidence type="ECO:0000256" key="7">
    <source>
        <dbReference type="ARBA" id="ARBA00022723"/>
    </source>
</evidence>
<comment type="subcellular location">
    <subcellularLocation>
        <location evidence="3">Chromosome</location>
    </subcellularLocation>
    <subcellularLocation>
        <location evidence="2 16">Nucleus</location>
    </subcellularLocation>
</comment>
<dbReference type="SMART" id="SM01347">
    <property type="entry name" value="Mre11_DNA_bind"/>
    <property type="match status" value="1"/>
</dbReference>
<comment type="similarity">
    <text evidence="4 16 17">Belongs to the MRE11/RAD32 family.</text>
</comment>
<comment type="cofactor">
    <cofactor evidence="1 16">
        <name>Mn(2+)</name>
        <dbReference type="ChEBI" id="CHEBI:29035"/>
    </cofactor>
</comment>
<gene>
    <name evidence="20" type="ORF">CSSPTR1EN2_LOCUS18757</name>
</gene>
<keyword evidence="8 16" id="KW-0255">Endonuclease</keyword>
<evidence type="ECO:0000313" key="20">
    <source>
        <dbReference type="EMBL" id="CAK9227474.1"/>
    </source>
</evidence>
<dbReference type="InterPro" id="IPR007281">
    <property type="entry name" value="Mre11_DNA-bd"/>
</dbReference>
<evidence type="ECO:0000256" key="5">
    <source>
        <dbReference type="ARBA" id="ARBA00022454"/>
    </source>
</evidence>
<evidence type="ECO:0000256" key="10">
    <source>
        <dbReference type="ARBA" id="ARBA00022801"/>
    </source>
</evidence>
<feature type="domain" description="Mre11 DNA-binding" evidence="19">
    <location>
        <begin position="296"/>
        <end position="450"/>
    </location>
</feature>
<keyword evidence="6 16" id="KW-0540">Nuclease</keyword>
<dbReference type="NCBIfam" id="TIGR00583">
    <property type="entry name" value="mre11"/>
    <property type="match status" value="1"/>
</dbReference>
<dbReference type="InterPro" id="IPR041796">
    <property type="entry name" value="Mre11_N"/>
</dbReference>
<evidence type="ECO:0000256" key="1">
    <source>
        <dbReference type="ARBA" id="ARBA00001936"/>
    </source>
</evidence>
<evidence type="ECO:0000256" key="18">
    <source>
        <dbReference type="SAM" id="MobiDB-lite"/>
    </source>
</evidence>
<dbReference type="PANTHER" id="PTHR10139">
    <property type="entry name" value="DOUBLE-STRAND BREAK REPAIR PROTEIN MRE11"/>
    <property type="match status" value="1"/>
</dbReference>
<feature type="compositionally biased region" description="Basic residues" evidence="18">
    <location>
        <begin position="635"/>
        <end position="656"/>
    </location>
</feature>
<feature type="compositionally biased region" description="Basic and acidic residues" evidence="18">
    <location>
        <begin position="540"/>
        <end position="549"/>
    </location>
</feature>
<feature type="compositionally biased region" description="Acidic residues" evidence="18">
    <location>
        <begin position="615"/>
        <end position="627"/>
    </location>
</feature>